<dbReference type="GO" id="GO:0006935">
    <property type="term" value="P:chemotaxis"/>
    <property type="evidence" value="ECO:0007669"/>
    <property type="project" value="TreeGrafter"/>
</dbReference>
<evidence type="ECO:0000256" key="1">
    <source>
        <dbReference type="ARBA" id="ARBA00022481"/>
    </source>
</evidence>
<dbReference type="GO" id="GO:0004888">
    <property type="term" value="F:transmembrane signaling receptor activity"/>
    <property type="evidence" value="ECO:0007669"/>
    <property type="project" value="TreeGrafter"/>
</dbReference>
<dbReference type="Proteomes" id="UP000019084">
    <property type="component" value="Unassembled WGS sequence"/>
</dbReference>
<organism evidence="3 4">
    <name type="scientific">Xanthomonas arboricola pv. pruni MAFF 301420</name>
    <dbReference type="NCBI Taxonomy" id="1418095"/>
    <lineage>
        <taxon>Bacteria</taxon>
        <taxon>Pseudomonadati</taxon>
        <taxon>Pseudomonadota</taxon>
        <taxon>Gammaproteobacteria</taxon>
        <taxon>Lysobacterales</taxon>
        <taxon>Lysobacteraceae</taxon>
        <taxon>Xanthomonas</taxon>
    </lineage>
</organism>
<dbReference type="EMBL" id="BAVC01000321">
    <property type="protein sequence ID" value="GAE57212.1"/>
    <property type="molecule type" value="Genomic_DNA"/>
</dbReference>
<reference evidence="3 4" key="1">
    <citation type="submission" date="2014-01" db="EMBL/GenBank/DDBJ databases">
        <title>Genome sequence and analysis of Xanthomonas arboricola pv. pruni.</title>
        <authorList>
            <person name="Fujikawa T."/>
            <person name="Nakazono-Nagaoka E."/>
        </authorList>
    </citation>
    <scope>NUCLEOTIDE SEQUENCE [LARGE SCALE GENOMIC DNA]</scope>
    <source>
        <strain evidence="4">MAFF 301420</strain>
    </source>
</reference>
<accession>W4SLF7</accession>
<protein>
    <recommendedName>
        <fullName evidence="5">Methyl-accepting chemotaxis protein</fullName>
    </recommendedName>
</protein>
<feature type="non-terminal residue" evidence="3">
    <location>
        <position position="1"/>
    </location>
</feature>
<name>W4SLF7_9XANT</name>
<dbReference type="InterPro" id="IPR051310">
    <property type="entry name" value="MCP_chemotaxis"/>
</dbReference>
<comment type="similarity">
    <text evidence="2">Belongs to the methyl-accepting chemotaxis (MCP) protein family.</text>
</comment>
<dbReference type="PANTHER" id="PTHR43531:SF14">
    <property type="entry name" value="METHYL-ACCEPTING CHEMOTAXIS PROTEIN I-RELATED"/>
    <property type="match status" value="1"/>
</dbReference>
<dbReference type="AlphaFoldDB" id="W4SLF7"/>
<gene>
    <name evidence="3" type="ORF">XPR_3847</name>
</gene>
<evidence type="ECO:0008006" key="5">
    <source>
        <dbReference type="Google" id="ProtNLM"/>
    </source>
</evidence>
<sequence length="72" mass="7751">QVNQTITHMDETTQQNAALVEEATAAARAMEEQAVQLTDAVAIFKIDARQARQSTSRVAAPVAQLLSKVRSA</sequence>
<dbReference type="SUPFAM" id="SSF58104">
    <property type="entry name" value="Methyl-accepting chemotaxis protein (MCP) signaling domain"/>
    <property type="match status" value="1"/>
</dbReference>
<evidence type="ECO:0000256" key="2">
    <source>
        <dbReference type="ARBA" id="ARBA00029447"/>
    </source>
</evidence>
<keyword evidence="1" id="KW-0488">Methylation</keyword>
<dbReference type="PANTHER" id="PTHR43531">
    <property type="entry name" value="PROTEIN ICFG"/>
    <property type="match status" value="1"/>
</dbReference>
<dbReference type="GO" id="GO:0005886">
    <property type="term" value="C:plasma membrane"/>
    <property type="evidence" value="ECO:0007669"/>
    <property type="project" value="TreeGrafter"/>
</dbReference>
<evidence type="ECO:0000313" key="4">
    <source>
        <dbReference type="Proteomes" id="UP000019084"/>
    </source>
</evidence>
<evidence type="ECO:0000313" key="3">
    <source>
        <dbReference type="EMBL" id="GAE57212.1"/>
    </source>
</evidence>
<proteinExistence type="inferred from homology"/>
<comment type="caution">
    <text evidence="3">The sequence shown here is derived from an EMBL/GenBank/DDBJ whole genome shotgun (WGS) entry which is preliminary data.</text>
</comment>